<feature type="region of interest" description="Disordered" evidence="1">
    <location>
        <begin position="264"/>
        <end position="290"/>
    </location>
</feature>
<evidence type="ECO:0008006" key="5">
    <source>
        <dbReference type="Google" id="ProtNLM"/>
    </source>
</evidence>
<proteinExistence type="predicted"/>
<feature type="chain" id="PRO_5013359459" description="MetA-pathway of phenol degradation" evidence="2">
    <location>
        <begin position="32"/>
        <end position="290"/>
    </location>
</feature>
<dbReference type="Proteomes" id="UP000189796">
    <property type="component" value="Chromosome I"/>
</dbReference>
<evidence type="ECO:0000313" key="4">
    <source>
        <dbReference type="Proteomes" id="UP000189796"/>
    </source>
</evidence>
<gene>
    <name evidence="3" type="ORF">SAMN05443248_7507</name>
</gene>
<accession>A0A1M5XQ64</accession>
<feature type="signal peptide" evidence="2">
    <location>
        <begin position="1"/>
        <end position="31"/>
    </location>
</feature>
<feature type="compositionally biased region" description="Polar residues" evidence="1">
    <location>
        <begin position="280"/>
        <end position="290"/>
    </location>
</feature>
<sequence>MKHRFKCGPRRLFRLLAGTAVWAALGQPAKAVDEIQVYNASIAAPGQFTIQQHLNYVGAGLTPPPFPGGLVSNHSINGTPEFAYGVTDWWEVGLYLPFAIQDQQFLSDSFKLRTLFVSPNAEQRSLFYGVNFELSNSTPKFSQTRFGLEIRPIIGVRNADYEFIVNPIVDVGFGKYGEADFAPAARVARRLDTDLFVGLEYYADFGEIGNFAKLADQQHTLFAVTDFKLGVFDVNLGIGYGLTPASDRFVVKTIWGYAFPVPGSSSGTERASASGPVNPMSHSTMRLPQP</sequence>
<evidence type="ECO:0000313" key="3">
    <source>
        <dbReference type="EMBL" id="SHI01674.1"/>
    </source>
</evidence>
<evidence type="ECO:0000256" key="2">
    <source>
        <dbReference type="SAM" id="SignalP"/>
    </source>
</evidence>
<reference evidence="3 4" key="1">
    <citation type="submission" date="2016-11" db="EMBL/GenBank/DDBJ databases">
        <authorList>
            <person name="Jaros S."/>
            <person name="Januszkiewicz K."/>
            <person name="Wedrychowicz H."/>
        </authorList>
    </citation>
    <scope>NUCLEOTIDE SEQUENCE [LARGE SCALE GENOMIC DNA]</scope>
    <source>
        <strain evidence="3 4">GAS138</strain>
    </source>
</reference>
<dbReference type="EMBL" id="LT670817">
    <property type="protein sequence ID" value="SHI01674.1"/>
    <property type="molecule type" value="Genomic_DNA"/>
</dbReference>
<evidence type="ECO:0000256" key="1">
    <source>
        <dbReference type="SAM" id="MobiDB-lite"/>
    </source>
</evidence>
<protein>
    <recommendedName>
        <fullName evidence="5">MetA-pathway of phenol degradation</fullName>
    </recommendedName>
</protein>
<name>A0A1M5XQ64_9BRAD</name>
<keyword evidence="2" id="KW-0732">Signal</keyword>
<organism evidence="3 4">
    <name type="scientific">Bradyrhizobium erythrophlei</name>
    <dbReference type="NCBI Taxonomy" id="1437360"/>
    <lineage>
        <taxon>Bacteria</taxon>
        <taxon>Pseudomonadati</taxon>
        <taxon>Pseudomonadota</taxon>
        <taxon>Alphaproteobacteria</taxon>
        <taxon>Hyphomicrobiales</taxon>
        <taxon>Nitrobacteraceae</taxon>
        <taxon>Bradyrhizobium</taxon>
    </lineage>
</organism>
<dbReference type="OrthoDB" id="5948508at2"/>
<dbReference type="AlphaFoldDB" id="A0A1M5XQ64"/>
<dbReference type="RefSeq" id="WP_079605701.1">
    <property type="nucleotide sequence ID" value="NZ_LT670817.1"/>
</dbReference>